<keyword evidence="12" id="KW-1185">Reference proteome</keyword>
<dbReference type="PROSITE" id="PS00108">
    <property type="entry name" value="PROTEIN_KINASE_ST"/>
    <property type="match status" value="1"/>
</dbReference>
<protein>
    <recommendedName>
        <fullName evidence="1">non-specific serine/threonine protein kinase</fullName>
        <ecNumber evidence="1">2.7.11.1</ecNumber>
    </recommendedName>
</protein>
<gene>
    <name evidence="11" type="ORF">Ae201684_000821</name>
</gene>
<sequence>MGSLADYEEIRQLGSGLYGDIYLCNRRSDNEIVCVKHVDVTHLSQEQRDGCWNEVRISEELHHPNIIAHHGAFLDESPDCGAILGIVMEYCDGGDLAEWLYRHHQSLDEATVLPIFVQIAMALHHIHRSQVLHRDMKPKNIFLFENGRVVVGDFGISKCLDPSKGGLAQTLVGSPAYMCPEIFEGKLYGLKADIWSLGCILYEMLTGKCPFRASSYPSLVQKITTCSYDPLPITLRPCLRQMVSSMLSLSPNDRPTMDEILLLPFLQRHIQHYLAHGHELCPVSSQAAARQILQDQYDSLHPPIDPTSPRALVRPSAEIAASSPEDIKAFVKSKMIASVSDASLDSKAIVQLRALQAAQKYKQRSATKKTSLNLPLCDIHVQQFARDVAPTALTHINFQPTPPVFKPRQSKKFVPDDMAPKSPRHRPKTIRGVSPPPPPVVGVRPAVPSSPFVLDLSPNQLEMEVVGIQIKSTSKRHYQ</sequence>
<dbReference type="VEuPathDB" id="FungiDB:AeMF1_002464"/>
<dbReference type="InterPro" id="IPR011009">
    <property type="entry name" value="Kinase-like_dom_sf"/>
</dbReference>
<reference evidence="11 12" key="1">
    <citation type="submission" date="2019-07" db="EMBL/GenBank/DDBJ databases">
        <title>Genomics analysis of Aphanomyces spp. identifies a new class of oomycete effector associated with host adaptation.</title>
        <authorList>
            <person name="Gaulin E."/>
        </authorList>
    </citation>
    <scope>NUCLEOTIDE SEQUENCE [LARGE SCALE GENOMIC DNA]</scope>
    <source>
        <strain evidence="11 12">ATCC 201684</strain>
    </source>
</reference>
<evidence type="ECO:0000256" key="2">
    <source>
        <dbReference type="ARBA" id="ARBA00022527"/>
    </source>
</evidence>
<evidence type="ECO:0000256" key="9">
    <source>
        <dbReference type="SAM" id="MobiDB-lite"/>
    </source>
</evidence>
<keyword evidence="6" id="KW-0067">ATP-binding</keyword>
<feature type="region of interest" description="Disordered" evidence="9">
    <location>
        <begin position="400"/>
        <end position="442"/>
    </location>
</feature>
<dbReference type="PANTHER" id="PTHR44899">
    <property type="entry name" value="CAMK FAMILY PROTEIN KINASE"/>
    <property type="match status" value="1"/>
</dbReference>
<dbReference type="Gene3D" id="1.10.510.10">
    <property type="entry name" value="Transferase(Phosphotransferase) domain 1"/>
    <property type="match status" value="1"/>
</dbReference>
<dbReference type="InterPro" id="IPR008271">
    <property type="entry name" value="Ser/Thr_kinase_AS"/>
</dbReference>
<proteinExistence type="predicted"/>
<evidence type="ECO:0000256" key="7">
    <source>
        <dbReference type="ARBA" id="ARBA00047899"/>
    </source>
</evidence>
<dbReference type="InterPro" id="IPR000719">
    <property type="entry name" value="Prot_kinase_dom"/>
</dbReference>
<evidence type="ECO:0000313" key="12">
    <source>
        <dbReference type="Proteomes" id="UP000481153"/>
    </source>
</evidence>
<keyword evidence="5" id="KW-0418">Kinase</keyword>
<dbReference type="GO" id="GO:0005524">
    <property type="term" value="F:ATP binding"/>
    <property type="evidence" value="ECO:0007669"/>
    <property type="project" value="UniProtKB-KW"/>
</dbReference>
<evidence type="ECO:0000256" key="6">
    <source>
        <dbReference type="ARBA" id="ARBA00022840"/>
    </source>
</evidence>
<dbReference type="GO" id="GO:0004674">
    <property type="term" value="F:protein serine/threonine kinase activity"/>
    <property type="evidence" value="ECO:0007669"/>
    <property type="project" value="UniProtKB-KW"/>
</dbReference>
<evidence type="ECO:0000259" key="10">
    <source>
        <dbReference type="PROSITE" id="PS50011"/>
    </source>
</evidence>
<dbReference type="SUPFAM" id="SSF56112">
    <property type="entry name" value="Protein kinase-like (PK-like)"/>
    <property type="match status" value="1"/>
</dbReference>
<accession>A0A6G0XUI8</accession>
<evidence type="ECO:0000256" key="8">
    <source>
        <dbReference type="ARBA" id="ARBA00048679"/>
    </source>
</evidence>
<evidence type="ECO:0000256" key="3">
    <source>
        <dbReference type="ARBA" id="ARBA00022679"/>
    </source>
</evidence>
<dbReference type="PANTHER" id="PTHR44899:SF3">
    <property type="entry name" value="SERINE_THREONINE-PROTEIN KINASE NEK1"/>
    <property type="match status" value="1"/>
</dbReference>
<evidence type="ECO:0000256" key="4">
    <source>
        <dbReference type="ARBA" id="ARBA00022741"/>
    </source>
</evidence>
<keyword evidence="3" id="KW-0808">Transferase</keyword>
<comment type="caution">
    <text evidence="11">The sequence shown here is derived from an EMBL/GenBank/DDBJ whole genome shotgun (WGS) entry which is preliminary data.</text>
</comment>
<dbReference type="EC" id="2.7.11.1" evidence="1"/>
<dbReference type="PROSITE" id="PS50011">
    <property type="entry name" value="PROTEIN_KINASE_DOM"/>
    <property type="match status" value="1"/>
</dbReference>
<keyword evidence="2" id="KW-0723">Serine/threonine-protein kinase</keyword>
<organism evidence="11 12">
    <name type="scientific">Aphanomyces euteiches</name>
    <dbReference type="NCBI Taxonomy" id="100861"/>
    <lineage>
        <taxon>Eukaryota</taxon>
        <taxon>Sar</taxon>
        <taxon>Stramenopiles</taxon>
        <taxon>Oomycota</taxon>
        <taxon>Saprolegniomycetes</taxon>
        <taxon>Saprolegniales</taxon>
        <taxon>Verrucalvaceae</taxon>
        <taxon>Aphanomyces</taxon>
    </lineage>
</organism>
<evidence type="ECO:0000313" key="11">
    <source>
        <dbReference type="EMBL" id="KAF0744333.1"/>
    </source>
</evidence>
<dbReference type="AlphaFoldDB" id="A0A6G0XUI8"/>
<name>A0A6G0XUI8_9STRA</name>
<dbReference type="EMBL" id="VJMJ01000009">
    <property type="protein sequence ID" value="KAF0744333.1"/>
    <property type="molecule type" value="Genomic_DNA"/>
</dbReference>
<evidence type="ECO:0000256" key="5">
    <source>
        <dbReference type="ARBA" id="ARBA00022777"/>
    </source>
</evidence>
<evidence type="ECO:0000256" key="1">
    <source>
        <dbReference type="ARBA" id="ARBA00012513"/>
    </source>
</evidence>
<feature type="domain" description="Protein kinase" evidence="10">
    <location>
        <begin position="7"/>
        <end position="266"/>
    </location>
</feature>
<dbReference type="CDD" id="cd08215">
    <property type="entry name" value="STKc_Nek"/>
    <property type="match status" value="1"/>
</dbReference>
<dbReference type="SMART" id="SM00220">
    <property type="entry name" value="S_TKc"/>
    <property type="match status" value="1"/>
</dbReference>
<keyword evidence="4" id="KW-0547">Nucleotide-binding</keyword>
<dbReference type="Proteomes" id="UP000481153">
    <property type="component" value="Unassembled WGS sequence"/>
</dbReference>
<dbReference type="InterPro" id="IPR051131">
    <property type="entry name" value="NEK_Ser/Thr_kinase_NIMA"/>
</dbReference>
<dbReference type="Pfam" id="PF00069">
    <property type="entry name" value="Pkinase"/>
    <property type="match status" value="1"/>
</dbReference>
<comment type="catalytic activity">
    <reaction evidence="7">
        <text>L-threonyl-[protein] + ATP = O-phospho-L-threonyl-[protein] + ADP + H(+)</text>
        <dbReference type="Rhea" id="RHEA:46608"/>
        <dbReference type="Rhea" id="RHEA-COMP:11060"/>
        <dbReference type="Rhea" id="RHEA-COMP:11605"/>
        <dbReference type="ChEBI" id="CHEBI:15378"/>
        <dbReference type="ChEBI" id="CHEBI:30013"/>
        <dbReference type="ChEBI" id="CHEBI:30616"/>
        <dbReference type="ChEBI" id="CHEBI:61977"/>
        <dbReference type="ChEBI" id="CHEBI:456216"/>
        <dbReference type="EC" id="2.7.11.1"/>
    </reaction>
</comment>
<comment type="catalytic activity">
    <reaction evidence="8">
        <text>L-seryl-[protein] + ATP = O-phospho-L-seryl-[protein] + ADP + H(+)</text>
        <dbReference type="Rhea" id="RHEA:17989"/>
        <dbReference type="Rhea" id="RHEA-COMP:9863"/>
        <dbReference type="Rhea" id="RHEA-COMP:11604"/>
        <dbReference type="ChEBI" id="CHEBI:15378"/>
        <dbReference type="ChEBI" id="CHEBI:29999"/>
        <dbReference type="ChEBI" id="CHEBI:30616"/>
        <dbReference type="ChEBI" id="CHEBI:83421"/>
        <dbReference type="ChEBI" id="CHEBI:456216"/>
        <dbReference type="EC" id="2.7.11.1"/>
    </reaction>
</comment>